<evidence type="ECO:0000313" key="2">
    <source>
        <dbReference type="EMBL" id="EHP49343.1"/>
    </source>
</evidence>
<evidence type="ECO:0000313" key="3">
    <source>
        <dbReference type="Proteomes" id="UP000004892"/>
    </source>
</evidence>
<dbReference type="EMBL" id="ADMC01000014">
    <property type="protein sequence ID" value="EHP49343.1"/>
    <property type="molecule type" value="Genomic_DNA"/>
</dbReference>
<dbReference type="PANTHER" id="PTHR30217">
    <property type="entry name" value="PEPTIDASE U32 FAMILY"/>
    <property type="match status" value="1"/>
</dbReference>
<dbReference type="Pfam" id="PF12392">
    <property type="entry name" value="DUF3656"/>
    <property type="match status" value="1"/>
</dbReference>
<dbReference type="GeneID" id="98068462"/>
<name>H1DF25_9BACT</name>
<organism evidence="2 3">
    <name type="scientific">Odoribacter laneus YIT 12061</name>
    <dbReference type="NCBI Taxonomy" id="742817"/>
    <lineage>
        <taxon>Bacteria</taxon>
        <taxon>Pseudomonadati</taxon>
        <taxon>Bacteroidota</taxon>
        <taxon>Bacteroidia</taxon>
        <taxon>Bacteroidales</taxon>
        <taxon>Odoribacteraceae</taxon>
        <taxon>Odoribacter</taxon>
    </lineage>
</organism>
<dbReference type="HOGENOM" id="CLU_011540_5_0_10"/>
<dbReference type="PATRIC" id="fig|742817.3.peg.918"/>
<dbReference type="Proteomes" id="UP000004892">
    <property type="component" value="Unassembled WGS sequence"/>
</dbReference>
<proteinExistence type="predicted"/>
<dbReference type="STRING" id="742817.HMPREF9449_00861"/>
<dbReference type="eggNOG" id="COG0826">
    <property type="taxonomic scope" value="Bacteria"/>
</dbReference>
<gene>
    <name evidence="2" type="ORF">HMPREF9449_00861</name>
</gene>
<protein>
    <recommendedName>
        <fullName evidence="1">Peptidase U32 collagenase domain-containing protein</fullName>
    </recommendedName>
</protein>
<feature type="domain" description="Peptidase U32 collagenase" evidence="1">
    <location>
        <begin position="378"/>
        <end position="491"/>
    </location>
</feature>
<dbReference type="InterPro" id="IPR051454">
    <property type="entry name" value="RNA/ubiquinone_mod_enzymes"/>
</dbReference>
<keyword evidence="3" id="KW-1185">Reference proteome</keyword>
<dbReference type="InterPro" id="IPR020988">
    <property type="entry name" value="Pept_U32_collagenase"/>
</dbReference>
<dbReference type="AlphaFoldDB" id="H1DF25"/>
<reference evidence="2 3" key="1">
    <citation type="submission" date="2012-01" db="EMBL/GenBank/DDBJ databases">
        <title>The Genome Sequence of Odoribacter laneus YIT 12061.</title>
        <authorList>
            <consortium name="The Broad Institute Genome Sequencing Platform"/>
            <person name="Earl A."/>
            <person name="Ward D."/>
            <person name="Feldgarden M."/>
            <person name="Gevers D."/>
            <person name="Morotomi M."/>
            <person name="Young S.K."/>
            <person name="Zeng Q."/>
            <person name="Gargeya S."/>
            <person name="Fitzgerald M."/>
            <person name="Haas B."/>
            <person name="Abouelleil A."/>
            <person name="Alvarado L."/>
            <person name="Arachchi H.M."/>
            <person name="Berlin A."/>
            <person name="Chapman S.B."/>
            <person name="Gearin G."/>
            <person name="Goldberg J."/>
            <person name="Griggs A."/>
            <person name="Gujja S."/>
            <person name="Hansen M."/>
            <person name="Heiman D."/>
            <person name="Howarth C."/>
            <person name="Larimer J."/>
            <person name="Lui A."/>
            <person name="MacDonald P.J.P."/>
            <person name="McCowen C."/>
            <person name="Montmayeur A."/>
            <person name="Murphy C."/>
            <person name="Neiman D."/>
            <person name="Pearson M."/>
            <person name="Priest M."/>
            <person name="Roberts A."/>
            <person name="Saif S."/>
            <person name="Shea T."/>
            <person name="Sisk P."/>
            <person name="Stolte C."/>
            <person name="Sykes S."/>
            <person name="Wortman J."/>
            <person name="Nusbaum C."/>
            <person name="Birren B."/>
        </authorList>
    </citation>
    <scope>NUCLEOTIDE SEQUENCE [LARGE SCALE GENOMIC DNA]</scope>
    <source>
        <strain evidence="2 3">YIT 12061</strain>
    </source>
</reference>
<comment type="caution">
    <text evidence="2">The sequence shown here is derived from an EMBL/GenBank/DDBJ whole genome shotgun (WGS) entry which is preliminary data.</text>
</comment>
<dbReference type="Pfam" id="PF01136">
    <property type="entry name" value="Peptidase_U32"/>
    <property type="match status" value="1"/>
</dbReference>
<evidence type="ECO:0000259" key="1">
    <source>
        <dbReference type="Pfam" id="PF12392"/>
    </source>
</evidence>
<dbReference type="InterPro" id="IPR001539">
    <property type="entry name" value="Peptidase_U32"/>
</dbReference>
<sequence>MKKIELLAPARDALIGIAAINNGADAVYIGASAFGARKEAGNRLEDIETLVEYAHRFYSKVYVTLNTILYDAELKMAEQLVRKLYEIGVDALIIQDMGLLQLDLPPISLHASTQMHNYELEKIKFLDRLGFQRIVLARELSLEQIETIRKEVKAELEVFIHGALCVSLSGQCYLSQYMFGRSANRGECAQACRMKWTVKDKSDQVLVRDKYVLSLKDLNMSAYIDDLIRIGVDSFKIEGRLKDANYVSNVTNHYNSLINNQLKINNNKIGRLSSGEVISDFTADPERSFNRGFTTYFAQGRQKELVNRESPKSMGKLLGRVKKVYKNELWLITAEELHNGDGLCYIGEEGLEGIRVNRVEGEKIICNEILRLMPGTLIYRNYDHQFAMQVEKSKTVRKIGVEIQIRAKDGRVELFAEDEDKVAVEFKPDQHFERAQQAQQRERIEQQLKKCGDTDFLCRSVHYEGEEVLFMPVGVINEFRRVLLIKLAQAREVRRPVVRMNPLDRQVPYLPYIPWQANVVNKEAEAFYREHGAVGIEAGFELTEAMEGRVLMHTRYCLLYELGYCRKQFPVQTLNFPLYLCNDKYRYRLEFDCKECFMKILSSGKS</sequence>
<dbReference type="PANTHER" id="PTHR30217:SF10">
    <property type="entry name" value="23S RRNA 5-HYDROXYCYTIDINE C2501 SYNTHASE"/>
    <property type="match status" value="1"/>
</dbReference>
<dbReference type="PROSITE" id="PS01276">
    <property type="entry name" value="PEPTIDASE_U32"/>
    <property type="match status" value="1"/>
</dbReference>
<accession>H1DF25</accession>
<dbReference type="RefSeq" id="WP_009136009.1">
    <property type="nucleotide sequence ID" value="NZ_JH594596.1"/>
</dbReference>